<keyword evidence="1" id="KW-0472">Membrane</keyword>
<dbReference type="HOGENOM" id="CLU_216277_0_0_9"/>
<dbReference type="STRING" id="871963.Desdi_1152"/>
<keyword evidence="3" id="KW-1185">Reference proteome</keyword>
<organism evidence="2 3">
    <name type="scientific">Desulfitobacterium dichloroeliminans (strain LMG P-21439 / DCA1)</name>
    <dbReference type="NCBI Taxonomy" id="871963"/>
    <lineage>
        <taxon>Bacteria</taxon>
        <taxon>Bacillati</taxon>
        <taxon>Bacillota</taxon>
        <taxon>Clostridia</taxon>
        <taxon>Eubacteriales</taxon>
        <taxon>Desulfitobacteriaceae</taxon>
        <taxon>Desulfitobacterium</taxon>
    </lineage>
</organism>
<accession>L0F7N9</accession>
<evidence type="ECO:0000313" key="3">
    <source>
        <dbReference type="Proteomes" id="UP000010797"/>
    </source>
</evidence>
<dbReference type="Proteomes" id="UP000010797">
    <property type="component" value="Chromosome"/>
</dbReference>
<proteinExistence type="predicted"/>
<evidence type="ECO:0008006" key="4">
    <source>
        <dbReference type="Google" id="ProtNLM"/>
    </source>
</evidence>
<keyword evidence="1" id="KW-0812">Transmembrane</keyword>
<dbReference type="AlphaFoldDB" id="L0F7N9"/>
<dbReference type="NCBIfam" id="TIGR04391">
    <property type="entry name" value="CcmD_alt_fam"/>
    <property type="match status" value="1"/>
</dbReference>
<name>L0F7N9_DESDL</name>
<reference evidence="3" key="1">
    <citation type="submission" date="2012-02" db="EMBL/GenBank/DDBJ databases">
        <title>Complete sequence of Desulfitobacterium dichloroeliminans LMG P-21439.</title>
        <authorList>
            <person name="Lucas S."/>
            <person name="Han J."/>
            <person name="Lapidus A."/>
            <person name="Cheng J.-F."/>
            <person name="Goodwin L."/>
            <person name="Pitluck S."/>
            <person name="Peters L."/>
            <person name="Ovchinnikova G."/>
            <person name="Teshima H."/>
            <person name="Detter J.C."/>
            <person name="Han C."/>
            <person name="Tapia R."/>
            <person name="Land M."/>
            <person name="Hauser L."/>
            <person name="Kyrpides N."/>
            <person name="Ivanova N."/>
            <person name="Pagani I."/>
            <person name="Kruse T."/>
            <person name="de Vos W.M."/>
            <person name="Boon N."/>
            <person name="Smidt H."/>
            <person name="Woyke T."/>
        </authorList>
    </citation>
    <scope>NUCLEOTIDE SEQUENCE [LARGE SCALE GENOMIC DNA]</scope>
    <source>
        <strain evidence="3">LMG P-21439 / DCA1</strain>
    </source>
</reference>
<keyword evidence="1" id="KW-1133">Transmembrane helix</keyword>
<gene>
    <name evidence="2" type="ordered locus">Desdi_1152</name>
</gene>
<feature type="transmembrane region" description="Helical" evidence="1">
    <location>
        <begin position="6"/>
        <end position="23"/>
    </location>
</feature>
<dbReference type="InterPro" id="IPR030888">
    <property type="entry name" value="Put_ccm"/>
</dbReference>
<evidence type="ECO:0000256" key="1">
    <source>
        <dbReference type="SAM" id="Phobius"/>
    </source>
</evidence>
<dbReference type="RefSeq" id="WP_015261662.1">
    <property type="nucleotide sequence ID" value="NC_019903.1"/>
</dbReference>
<protein>
    <recommendedName>
        <fullName evidence="4">CcmD family protein</fullName>
    </recommendedName>
</protein>
<sequence>MDRLFFLFVGYTFIWVLIFWYISRLGTRQKKLQEELELLNRYLQDKP</sequence>
<evidence type="ECO:0000313" key="2">
    <source>
        <dbReference type="EMBL" id="AGA68666.1"/>
    </source>
</evidence>
<dbReference type="EMBL" id="CP003344">
    <property type="protein sequence ID" value="AGA68666.1"/>
    <property type="molecule type" value="Genomic_DNA"/>
</dbReference>
<dbReference type="KEGG" id="ddl:Desdi_1152"/>